<feature type="transmembrane region" description="Helical" evidence="5">
    <location>
        <begin position="47"/>
        <end position="72"/>
    </location>
</feature>
<evidence type="ECO:0000256" key="5">
    <source>
        <dbReference type="SAM" id="Phobius"/>
    </source>
</evidence>
<dbReference type="Gene3D" id="1.10.287.950">
    <property type="entry name" value="Methyl-accepting chemotaxis protein"/>
    <property type="match status" value="1"/>
</dbReference>
<dbReference type="Proteomes" id="UP000253941">
    <property type="component" value="Unassembled WGS sequence"/>
</dbReference>
<keyword evidence="9" id="KW-1185">Reference proteome</keyword>
<name>A0A369T4V9_9PROT</name>
<feature type="region of interest" description="Disordered" evidence="4">
    <location>
        <begin position="689"/>
        <end position="710"/>
    </location>
</feature>
<sequence length="888" mass="92925">MTRVSGYREAEAAESKLDNNEGEAPGDATGVPAQRGKHGRFGIKVRLFAAFGGVAVLTVAAGAVAWLSYAYAERTFGDVAQKGVPAMSAAVGLQAESGWLSAAAPKLAGAESETKRQEIMAELDAHAATMAARVEDLQALDVSEQATAAIRESADKLRGNMNRLDAAVGKQLKAKARVDESIGKLDEAHAALLDELKPMIDSANTALITGTLKVSDESAEALNDLLERRVGDLRKLLSMRADVNRIMALLTEAQHVDIVPRLGAIEMNMEEPVARMREAMKVVPESQAGNQVRTPGELLISYAASDNTVMDMRRAALNGEEGAEKELDRAMGSAGSMHETLLTALAPMIEKVSDELVEGAEDLADENGERILALMDTEMATLRTYLEVQSLANHAAGLIATAANADNNDRLDVMQRQFEEDVRKIYAKLATLGGGTAVELDSRIAVLADLGQGDETVFSLRAAQLAAAQEAEDILADTRGVAASLANSVRGVVGQTRQRMEAGTDSVASAFAQGKIWLGAIVAASLLVAGLVAWLYVARSLGRRLDRLTHATQAVADGDMDAEIDTAGSDEIARMASALLVFRDGLAEAEAANRRASQERQRAQEARREDMLKLAESFESTVSAAVDKVSTAASGMHETAEGMAATAQQTSRQSKAAASATESASANVQTVASASEELAGSISEVSRQVGQSSKMAAEATERAQHTDETVRGLQQAAQKIGDVVKLIQDIAEQTNLLALNATIEAARAGEAGKGFAVVASEVKQLANQTAQATEEISEQIGGVQAATDEAAAAIGGIVQTINEINEISGTIAAAVEQQTAATEEIAQNAQRAASGAQDVGQNIAGVDQAAGETGQAAQEVLASAGELGKLSTTLRQEVDGFLAHVRAA</sequence>
<dbReference type="PANTHER" id="PTHR32089:SF112">
    <property type="entry name" value="LYSOZYME-LIKE PROTEIN-RELATED"/>
    <property type="match status" value="1"/>
</dbReference>
<reference evidence="8 9" key="1">
    <citation type="submission" date="2018-07" db="EMBL/GenBank/DDBJ databases">
        <title>Venubactetium sediminum gen. nov., sp. nov., isolated from a marine solar saltern.</title>
        <authorList>
            <person name="Wang S."/>
        </authorList>
    </citation>
    <scope>NUCLEOTIDE SEQUENCE [LARGE SCALE GENOMIC DNA]</scope>
    <source>
        <strain evidence="8 9">WD2A32</strain>
    </source>
</reference>
<feature type="region of interest" description="Disordered" evidence="4">
    <location>
        <begin position="633"/>
        <end position="661"/>
    </location>
</feature>
<evidence type="ECO:0000256" key="4">
    <source>
        <dbReference type="SAM" id="MobiDB-lite"/>
    </source>
</evidence>
<dbReference type="Gene3D" id="6.10.340.10">
    <property type="match status" value="1"/>
</dbReference>
<evidence type="ECO:0000259" key="6">
    <source>
        <dbReference type="PROSITE" id="PS50111"/>
    </source>
</evidence>
<evidence type="ECO:0000259" key="7">
    <source>
        <dbReference type="PROSITE" id="PS50885"/>
    </source>
</evidence>
<dbReference type="InterPro" id="IPR038188">
    <property type="entry name" value="TorS_sensor_sf"/>
</dbReference>
<dbReference type="AlphaFoldDB" id="A0A369T4V9"/>
<dbReference type="Pfam" id="PF00015">
    <property type="entry name" value="MCPsignal"/>
    <property type="match status" value="1"/>
</dbReference>
<dbReference type="SMART" id="SM00304">
    <property type="entry name" value="HAMP"/>
    <property type="match status" value="1"/>
</dbReference>
<dbReference type="Pfam" id="PF00672">
    <property type="entry name" value="HAMP"/>
    <property type="match status" value="1"/>
</dbReference>
<dbReference type="InterPro" id="IPR003660">
    <property type="entry name" value="HAMP_dom"/>
</dbReference>
<dbReference type="RefSeq" id="WP_114583669.1">
    <property type="nucleotide sequence ID" value="NZ_QPMH01000028.1"/>
</dbReference>
<keyword evidence="5" id="KW-0812">Transmembrane</keyword>
<dbReference type="Pfam" id="PF21689">
    <property type="entry name" value="TorS_sensor_domain"/>
    <property type="match status" value="1"/>
</dbReference>
<evidence type="ECO:0000256" key="3">
    <source>
        <dbReference type="PROSITE-ProRule" id="PRU00284"/>
    </source>
</evidence>
<feature type="compositionally biased region" description="Basic and acidic residues" evidence="4">
    <location>
        <begin position="1"/>
        <end position="19"/>
    </location>
</feature>
<evidence type="ECO:0000256" key="1">
    <source>
        <dbReference type="ARBA" id="ARBA00023224"/>
    </source>
</evidence>
<dbReference type="PROSITE" id="PS50111">
    <property type="entry name" value="CHEMOTAXIS_TRANSDUC_2"/>
    <property type="match status" value="1"/>
</dbReference>
<dbReference type="EMBL" id="QPMH01000028">
    <property type="protein sequence ID" value="RDD60381.1"/>
    <property type="molecule type" value="Genomic_DNA"/>
</dbReference>
<comment type="caution">
    <text evidence="8">The sequence shown here is derived from an EMBL/GenBank/DDBJ whole genome shotgun (WGS) entry which is preliminary data.</text>
</comment>
<protein>
    <submittedName>
        <fullName evidence="8">HAMP domain-containing protein</fullName>
    </submittedName>
</protein>
<feature type="compositionally biased region" description="Basic and acidic residues" evidence="4">
    <location>
        <begin position="699"/>
        <end position="710"/>
    </location>
</feature>
<comment type="similarity">
    <text evidence="2">Belongs to the methyl-accepting chemotaxis (MCP) protein family.</text>
</comment>
<dbReference type="SUPFAM" id="SSF58104">
    <property type="entry name" value="Methyl-accepting chemotaxis protein (MCP) signaling domain"/>
    <property type="match status" value="1"/>
</dbReference>
<feature type="domain" description="HAMP" evidence="7">
    <location>
        <begin position="539"/>
        <end position="591"/>
    </location>
</feature>
<feature type="domain" description="Methyl-accepting transducer" evidence="6">
    <location>
        <begin position="632"/>
        <end position="868"/>
    </location>
</feature>
<evidence type="ECO:0000313" key="8">
    <source>
        <dbReference type="EMBL" id="RDD60381.1"/>
    </source>
</evidence>
<feature type="region of interest" description="Disordered" evidence="4">
    <location>
        <begin position="1"/>
        <end position="36"/>
    </location>
</feature>
<organism evidence="8 9">
    <name type="scientific">Ferruginivarius sediminum</name>
    <dbReference type="NCBI Taxonomy" id="2661937"/>
    <lineage>
        <taxon>Bacteria</taxon>
        <taxon>Pseudomonadati</taxon>
        <taxon>Pseudomonadota</taxon>
        <taxon>Alphaproteobacteria</taxon>
        <taxon>Rhodospirillales</taxon>
        <taxon>Rhodospirillaceae</taxon>
        <taxon>Ferruginivarius</taxon>
    </lineage>
</organism>
<proteinExistence type="inferred from homology"/>
<gene>
    <name evidence="8" type="ORF">DRB17_18265</name>
</gene>
<dbReference type="InterPro" id="IPR004089">
    <property type="entry name" value="MCPsignal_dom"/>
</dbReference>
<dbReference type="GO" id="GO:0016020">
    <property type="term" value="C:membrane"/>
    <property type="evidence" value="ECO:0007669"/>
    <property type="project" value="InterPro"/>
</dbReference>
<evidence type="ECO:0000256" key="2">
    <source>
        <dbReference type="ARBA" id="ARBA00029447"/>
    </source>
</evidence>
<keyword evidence="5" id="KW-0472">Membrane</keyword>
<keyword evidence="5" id="KW-1133">Transmembrane helix</keyword>
<evidence type="ECO:0000313" key="9">
    <source>
        <dbReference type="Proteomes" id="UP000253941"/>
    </source>
</evidence>
<keyword evidence="1 3" id="KW-0807">Transducer</keyword>
<dbReference type="PROSITE" id="PS50885">
    <property type="entry name" value="HAMP"/>
    <property type="match status" value="1"/>
</dbReference>
<feature type="transmembrane region" description="Helical" evidence="5">
    <location>
        <begin position="516"/>
        <end position="537"/>
    </location>
</feature>
<dbReference type="PANTHER" id="PTHR32089">
    <property type="entry name" value="METHYL-ACCEPTING CHEMOTAXIS PROTEIN MCPB"/>
    <property type="match status" value="1"/>
</dbReference>
<dbReference type="Gene3D" id="1.20.58.920">
    <property type="match status" value="1"/>
</dbReference>
<dbReference type="CDD" id="cd06225">
    <property type="entry name" value="HAMP"/>
    <property type="match status" value="1"/>
</dbReference>
<dbReference type="GO" id="GO:0007165">
    <property type="term" value="P:signal transduction"/>
    <property type="evidence" value="ECO:0007669"/>
    <property type="project" value="UniProtKB-KW"/>
</dbReference>
<dbReference type="SMART" id="SM00283">
    <property type="entry name" value="MA"/>
    <property type="match status" value="1"/>
</dbReference>
<accession>A0A369T4V9</accession>